<name>A0ABR5A0G6_9BACL</name>
<keyword evidence="2" id="KW-1185">Reference proteome</keyword>
<dbReference type="EMBL" id="JXAL01000029">
    <property type="protein sequence ID" value="KIL34562.1"/>
    <property type="molecule type" value="Genomic_DNA"/>
</dbReference>
<organism evidence="1 2">
    <name type="scientific">Cohnella kolymensis</name>
    <dbReference type="NCBI Taxonomy" id="1590652"/>
    <lineage>
        <taxon>Bacteria</taxon>
        <taxon>Bacillati</taxon>
        <taxon>Bacillota</taxon>
        <taxon>Bacilli</taxon>
        <taxon>Bacillales</taxon>
        <taxon>Paenibacillaceae</taxon>
        <taxon>Cohnella</taxon>
    </lineage>
</organism>
<comment type="caution">
    <text evidence="1">The sequence shown here is derived from an EMBL/GenBank/DDBJ whole genome shotgun (WGS) entry which is preliminary data.</text>
</comment>
<dbReference type="Proteomes" id="UP000054526">
    <property type="component" value="Unassembled WGS sequence"/>
</dbReference>
<proteinExistence type="predicted"/>
<sequence>MELRPSSILPGSEPFDGFSTGTFDFYLAIPGRGLGYQGAQQFLSDPCDFLDGPDETPPRSLLKVR</sequence>
<protein>
    <submittedName>
        <fullName evidence="1">Uncharacterized protein</fullName>
    </submittedName>
</protein>
<accession>A0ABR5A0G6</accession>
<evidence type="ECO:0000313" key="2">
    <source>
        <dbReference type="Proteomes" id="UP000054526"/>
    </source>
</evidence>
<reference evidence="1 2" key="1">
    <citation type="submission" date="2014-12" db="EMBL/GenBank/DDBJ databases">
        <title>Draft genome sequence of Cohnella kolymensis strain B-2846.</title>
        <authorList>
            <person name="Karlyshev A.V."/>
            <person name="Kudryashova E.B."/>
        </authorList>
    </citation>
    <scope>NUCLEOTIDE SEQUENCE [LARGE SCALE GENOMIC DNA]</scope>
    <source>
        <strain evidence="1 2">VKM B-2846</strain>
    </source>
</reference>
<evidence type="ECO:0000313" key="1">
    <source>
        <dbReference type="EMBL" id="KIL34562.1"/>
    </source>
</evidence>
<gene>
    <name evidence="1" type="ORF">SD71_19025</name>
</gene>